<dbReference type="InterPro" id="IPR003838">
    <property type="entry name" value="ABC3_permease_C"/>
</dbReference>
<dbReference type="GO" id="GO:0016887">
    <property type="term" value="F:ATP hydrolysis activity"/>
    <property type="evidence" value="ECO:0007669"/>
    <property type="project" value="InterPro"/>
</dbReference>
<dbReference type="RefSeq" id="WP_083183852.1">
    <property type="nucleotide sequence ID" value="NZ_CBCRZR010000023.1"/>
</dbReference>
<keyword evidence="6" id="KW-0547">Nucleotide-binding</keyword>
<dbReference type="GO" id="GO:0022857">
    <property type="term" value="F:transmembrane transporter activity"/>
    <property type="evidence" value="ECO:0007669"/>
    <property type="project" value="TreeGrafter"/>
</dbReference>
<keyword evidence="2" id="KW-0813">Transport</keyword>
<reference evidence="16" key="1">
    <citation type="submission" date="2017-02" db="EMBL/GenBank/DDBJ databases">
        <title>Pseudomonas floridae sp. nov., a novel pathogenic bacterial species isolated from tomato.</title>
        <authorList>
            <person name="Timilsina S."/>
            <person name="Vallad G.E."/>
            <person name="Jones J.B."/>
        </authorList>
    </citation>
    <scope>NUCLEOTIDE SEQUENCE [LARGE SCALE GENOMIC DNA]</scope>
    <source>
        <strain evidence="16">GEV388</strain>
    </source>
</reference>
<evidence type="ECO:0000256" key="10">
    <source>
        <dbReference type="ARBA" id="ARBA00023136"/>
    </source>
</evidence>
<dbReference type="GO" id="GO:0005886">
    <property type="term" value="C:plasma membrane"/>
    <property type="evidence" value="ECO:0007669"/>
    <property type="project" value="UniProtKB-SubCell"/>
</dbReference>
<dbReference type="Pfam" id="PF12704">
    <property type="entry name" value="MacB_PCD"/>
    <property type="match status" value="1"/>
</dbReference>
<dbReference type="FunFam" id="3.40.50.300:FF:000032">
    <property type="entry name" value="Export ABC transporter ATP-binding protein"/>
    <property type="match status" value="1"/>
</dbReference>
<evidence type="ECO:0000256" key="13">
    <source>
        <dbReference type="SAM" id="Phobius"/>
    </source>
</evidence>
<dbReference type="GO" id="GO:0005524">
    <property type="term" value="F:ATP binding"/>
    <property type="evidence" value="ECO:0007669"/>
    <property type="project" value="UniProtKB-KW"/>
</dbReference>
<evidence type="ECO:0000256" key="7">
    <source>
        <dbReference type="ARBA" id="ARBA00022840"/>
    </source>
</evidence>
<dbReference type="Gene3D" id="3.40.50.300">
    <property type="entry name" value="P-loop containing nucleotide triphosphate hydrolases"/>
    <property type="match status" value="1"/>
</dbReference>
<keyword evidence="3" id="KW-1003">Cell membrane</keyword>
<dbReference type="AlphaFoldDB" id="A0A1X0N4A5"/>
<dbReference type="Proteomes" id="UP000192815">
    <property type="component" value="Unassembled WGS sequence"/>
</dbReference>
<dbReference type="InterPro" id="IPR027417">
    <property type="entry name" value="P-loop_NTPase"/>
</dbReference>
<keyword evidence="9 13" id="KW-1133">Transmembrane helix</keyword>
<dbReference type="InterPro" id="IPR017871">
    <property type="entry name" value="ABC_transporter-like_CS"/>
</dbReference>
<protein>
    <submittedName>
        <fullName evidence="15">Macrolide ABC transporter permease/ATP-binding protein MacB</fullName>
    </submittedName>
</protein>
<dbReference type="GO" id="GO:1902495">
    <property type="term" value="C:transmembrane transporter complex"/>
    <property type="evidence" value="ECO:0007669"/>
    <property type="project" value="UniProtKB-ARBA"/>
</dbReference>
<keyword evidence="10 13" id="KW-0472">Membrane</keyword>
<keyword evidence="16" id="KW-1185">Reference proteome</keyword>
<gene>
    <name evidence="15" type="ORF">BZK31_15605</name>
</gene>
<feature type="transmembrane region" description="Helical" evidence="13">
    <location>
        <begin position="540"/>
        <end position="567"/>
    </location>
</feature>
<feature type="domain" description="ABC transporter" evidence="14">
    <location>
        <begin position="22"/>
        <end position="260"/>
    </location>
</feature>
<evidence type="ECO:0000256" key="11">
    <source>
        <dbReference type="ARBA" id="ARBA00038388"/>
    </source>
</evidence>
<organism evidence="15 16">
    <name type="scientific">Pseudomonas floridensis</name>
    <dbReference type="NCBI Taxonomy" id="1958950"/>
    <lineage>
        <taxon>Bacteria</taxon>
        <taxon>Pseudomonadati</taxon>
        <taxon>Pseudomonadota</taxon>
        <taxon>Gammaproteobacteria</taxon>
        <taxon>Pseudomonadales</taxon>
        <taxon>Pseudomonadaceae</taxon>
        <taxon>Pseudomonas</taxon>
    </lineage>
</organism>
<dbReference type="OrthoDB" id="9770036at2"/>
<keyword evidence="4" id="KW-0997">Cell inner membrane</keyword>
<dbReference type="SMART" id="SM00382">
    <property type="entry name" value="AAA"/>
    <property type="match status" value="1"/>
</dbReference>
<dbReference type="PROSITE" id="PS50893">
    <property type="entry name" value="ABC_TRANSPORTER_2"/>
    <property type="match status" value="1"/>
</dbReference>
<dbReference type="PROSITE" id="PS00211">
    <property type="entry name" value="ABC_TRANSPORTER_1"/>
    <property type="match status" value="1"/>
</dbReference>
<accession>A0A1X0N4A5</accession>
<comment type="similarity">
    <text evidence="11">Belongs to the ABC transporter superfamily. Macrolide exporter (TC 3.A.1.122) family.</text>
</comment>
<name>A0A1X0N4A5_9PSED</name>
<dbReference type="InterPro" id="IPR003439">
    <property type="entry name" value="ABC_transporter-like_ATP-bd"/>
</dbReference>
<feature type="transmembrane region" description="Helical" evidence="13">
    <location>
        <begin position="292"/>
        <end position="312"/>
    </location>
</feature>
<proteinExistence type="inferred from homology"/>
<comment type="subcellular location">
    <subcellularLocation>
        <location evidence="1">Cell inner membrane</location>
        <topology evidence="1">Multi-pass membrane protein</topology>
    </subcellularLocation>
</comment>
<dbReference type="EMBL" id="MUIO01000060">
    <property type="protein sequence ID" value="ORC58359.1"/>
    <property type="molecule type" value="Genomic_DNA"/>
</dbReference>
<evidence type="ECO:0000256" key="12">
    <source>
        <dbReference type="ARBA" id="ARBA00038609"/>
    </source>
</evidence>
<dbReference type="InterPro" id="IPR025857">
    <property type="entry name" value="MacB_PCD"/>
</dbReference>
<evidence type="ECO:0000313" key="16">
    <source>
        <dbReference type="Proteomes" id="UP000192815"/>
    </source>
</evidence>
<feature type="transmembrane region" description="Helical" evidence="13">
    <location>
        <begin position="591"/>
        <end position="614"/>
    </location>
</feature>
<comment type="subunit">
    <text evidence="12">Probably part of a tripartite efflux system, which is composed of an inner membrane transporter, a periplasmic membrane fusion protein, and an outer membrane component.</text>
</comment>
<evidence type="ECO:0000256" key="5">
    <source>
        <dbReference type="ARBA" id="ARBA00022692"/>
    </source>
</evidence>
<dbReference type="SUPFAM" id="SSF52540">
    <property type="entry name" value="P-loop containing nucleoside triphosphate hydrolases"/>
    <property type="match status" value="1"/>
</dbReference>
<evidence type="ECO:0000313" key="15">
    <source>
        <dbReference type="EMBL" id="ORC58359.1"/>
    </source>
</evidence>
<comment type="caution">
    <text evidence="15">The sequence shown here is derived from an EMBL/GenBank/DDBJ whole genome shotgun (WGS) entry which is preliminary data.</text>
</comment>
<keyword evidence="7" id="KW-0067">ATP-binding</keyword>
<keyword evidence="8" id="KW-1278">Translocase</keyword>
<dbReference type="Pfam" id="PF00005">
    <property type="entry name" value="ABC_tran"/>
    <property type="match status" value="1"/>
</dbReference>
<evidence type="ECO:0000256" key="2">
    <source>
        <dbReference type="ARBA" id="ARBA00022448"/>
    </source>
</evidence>
<evidence type="ECO:0000256" key="9">
    <source>
        <dbReference type="ARBA" id="ARBA00022989"/>
    </source>
</evidence>
<dbReference type="Pfam" id="PF02687">
    <property type="entry name" value="FtsX"/>
    <property type="match status" value="1"/>
</dbReference>
<evidence type="ECO:0000256" key="3">
    <source>
        <dbReference type="ARBA" id="ARBA00022475"/>
    </source>
</evidence>
<evidence type="ECO:0000256" key="4">
    <source>
        <dbReference type="ARBA" id="ARBA00022519"/>
    </source>
</evidence>
<evidence type="ECO:0000256" key="6">
    <source>
        <dbReference type="ARBA" id="ARBA00022741"/>
    </source>
</evidence>
<evidence type="ECO:0000259" key="14">
    <source>
        <dbReference type="PROSITE" id="PS50893"/>
    </source>
</evidence>
<dbReference type="PANTHER" id="PTHR30572">
    <property type="entry name" value="MEMBRANE COMPONENT OF TRANSPORTER-RELATED"/>
    <property type="match status" value="1"/>
</dbReference>
<feature type="transmembrane region" description="Helical" evidence="13">
    <location>
        <begin position="626"/>
        <end position="650"/>
    </location>
</feature>
<sequence>MNQKVDIADLHKAAIETNEPLLRLDNVSRSFMAGDREVTVLKQIDLTIHTGELVAIIGASGSGKSTLMNILGCLDNASSGTYRVAGQQTRDLDDDALAALRRDHFGFIFQRYHLLPHLDAVHNTEIPAVYAGTPQARRHERAEQLLTRLGLGAHLEHRPSQMSGGQQQRVSIARALMNGGQVILADEPTGALDTASGKEVMRILLELHAAGHTVILVTHDPKVAANAQRIIEVSDGEIISDRRTAPAARVMAEPELALPATSQRRLVASFGLFREAFNMAWIALISHRMRTLLTMLGIIIGITSVVSISAIGEGAKRYVLKDIQSIGSNTIDIYAGSNFGDSRAKSIETLLPSDVTALNQLYYIDSATPVVGRSMLIRYRNIDVDAQLNGVSSRYFQVRNIQLAAGITFSDQDARRQAQVVVLDHNTAQRLFGPGVDPLGKVILIGKLPCTVIGVTSDHKNLFIAGNTLNIWMPYETAAGRVLGQRHLDSISVRIKDGMPSKVVEEHIKTLMLQRHGTKDFFTNNLDSVMQTVQKTSRSLTLLLSLIAVISLVVGGIGVMNIMLVSVTERTREIGIRMAVGARQSDIRQQFLVEAVMVCLIGGVIGIGLSYGIGYLFTLFVKQWEMVFSMASVVTAFACSTLIGVLFGFVPARNAARLDPIEALARD</sequence>
<dbReference type="STRING" id="1958950.BZK31_15605"/>
<evidence type="ECO:0000256" key="8">
    <source>
        <dbReference type="ARBA" id="ARBA00022967"/>
    </source>
</evidence>
<dbReference type="InterPro" id="IPR003593">
    <property type="entry name" value="AAA+_ATPase"/>
</dbReference>
<keyword evidence="5 13" id="KW-0812">Transmembrane</keyword>
<dbReference type="CDD" id="cd03255">
    <property type="entry name" value="ABC_MJ0796_LolCDE_FtsE"/>
    <property type="match status" value="1"/>
</dbReference>
<dbReference type="InterPro" id="IPR017911">
    <property type="entry name" value="MacB-like_ATP-bd"/>
</dbReference>
<dbReference type="PANTHER" id="PTHR30572:SF7">
    <property type="entry name" value="MACROLIDE EXPORT ATP-BINDING_PERMEASE PROTEIN MACB"/>
    <property type="match status" value="1"/>
</dbReference>
<evidence type="ECO:0000256" key="1">
    <source>
        <dbReference type="ARBA" id="ARBA00004429"/>
    </source>
</evidence>
<dbReference type="InterPro" id="IPR050250">
    <property type="entry name" value="Macrolide_Exporter_MacB"/>
</dbReference>